<protein>
    <submittedName>
        <fullName evidence="1">Uncharacterized protein</fullName>
    </submittedName>
</protein>
<gene>
    <name evidence="1" type="ORF">PV399_41775</name>
    <name evidence="2" type="ORF">PV666_47910</name>
</gene>
<sequence>MSPSTSALIVAVVGVAGTLLSGVLAHRGALRSTSMELEHARVEREAEREAVERRENVEARRASYVQLNRAIRELHLLLWQHREALATRAGDPAAQTAERADAQRELREAYATAQLVVTDDVLQAAGRLVHQLQRIHTQLARHEQNSPGNQAPESLDELLDRLKNASESLYEVRQHMRRDLGITNLPIERPEDHGAR</sequence>
<organism evidence="1 4">
    <name type="scientific">Streptomyces acidiscabies</name>
    <dbReference type="NCBI Taxonomy" id="42234"/>
    <lineage>
        <taxon>Bacteria</taxon>
        <taxon>Bacillati</taxon>
        <taxon>Actinomycetota</taxon>
        <taxon>Actinomycetes</taxon>
        <taxon>Kitasatosporales</taxon>
        <taxon>Streptomycetaceae</taxon>
        <taxon>Streptomyces</taxon>
    </lineage>
</organism>
<dbReference type="RefSeq" id="WP_010354598.1">
    <property type="nucleotide sequence ID" value="NZ_BCML01000067.1"/>
</dbReference>
<dbReference type="EMBL" id="JARAWC010000053">
    <property type="protein sequence ID" value="MDX2966194.1"/>
    <property type="molecule type" value="Genomic_DNA"/>
</dbReference>
<dbReference type="GeneID" id="69810269"/>
<dbReference type="Proteomes" id="UP001282288">
    <property type="component" value="Unassembled WGS sequence"/>
</dbReference>
<evidence type="ECO:0000313" key="2">
    <source>
        <dbReference type="EMBL" id="MDX3025537.1"/>
    </source>
</evidence>
<accession>A0AAP6BK08</accession>
<dbReference type="AlphaFoldDB" id="A0AAP6BK08"/>
<dbReference type="Proteomes" id="UP001272987">
    <property type="component" value="Unassembled WGS sequence"/>
</dbReference>
<reference evidence="1 3" key="1">
    <citation type="journal article" date="2023" name="Microb. Genom.">
        <title>Mesoterricola silvestris gen. nov., sp. nov., Mesoterricola sediminis sp. nov., Geothrix oryzae sp. nov., Geothrix edaphica sp. nov., Geothrix rubra sp. nov., and Geothrix limicola sp. nov., six novel members of Acidobacteriota isolated from soils.</title>
        <authorList>
            <person name="Weisberg A.J."/>
            <person name="Pearce E."/>
            <person name="Kramer C.G."/>
            <person name="Chang J.H."/>
            <person name="Clarke C.R."/>
        </authorList>
    </citation>
    <scope>NUCLEOTIDE SEQUENCE</scope>
    <source>
        <strain evidence="2 3">NB05-1H</strain>
        <strain evidence="1">NRRL_B-16521</strain>
    </source>
</reference>
<name>A0AAP6BK08_9ACTN</name>
<proteinExistence type="predicted"/>
<keyword evidence="3" id="KW-1185">Reference proteome</keyword>
<comment type="caution">
    <text evidence="1">The sequence shown here is derived from an EMBL/GenBank/DDBJ whole genome shotgun (WGS) entry which is preliminary data.</text>
</comment>
<evidence type="ECO:0000313" key="3">
    <source>
        <dbReference type="Proteomes" id="UP001272987"/>
    </source>
</evidence>
<dbReference type="EMBL" id="JARAWP010000049">
    <property type="protein sequence ID" value="MDX3025537.1"/>
    <property type="molecule type" value="Genomic_DNA"/>
</dbReference>
<evidence type="ECO:0000313" key="1">
    <source>
        <dbReference type="EMBL" id="MDX2966194.1"/>
    </source>
</evidence>
<evidence type="ECO:0000313" key="4">
    <source>
        <dbReference type="Proteomes" id="UP001282288"/>
    </source>
</evidence>